<keyword evidence="3" id="KW-1185">Reference proteome</keyword>
<reference evidence="2" key="2">
    <citation type="submission" date="2023-03" db="EMBL/GenBank/DDBJ databases">
        <authorList>
            <person name="Inwood S.N."/>
            <person name="Skelly J.G."/>
            <person name="Guhlin J."/>
            <person name="Harrop T.W.R."/>
            <person name="Goldson S.G."/>
            <person name="Dearden P.K."/>
        </authorList>
    </citation>
    <scope>NUCLEOTIDE SEQUENCE</scope>
    <source>
        <strain evidence="2">Irish</strain>
        <tissue evidence="2">Whole body</tissue>
    </source>
</reference>
<proteinExistence type="predicted"/>
<dbReference type="Proteomes" id="UP001168990">
    <property type="component" value="Unassembled WGS sequence"/>
</dbReference>
<reference evidence="2" key="1">
    <citation type="journal article" date="2023" name="bioRxiv">
        <title>Scaffold-level genome assemblies of two parasitoid biocontrol wasps reveal the parthenogenesis mechanism and an associated novel virus.</title>
        <authorList>
            <person name="Inwood S."/>
            <person name="Skelly J."/>
            <person name="Guhlin J."/>
            <person name="Harrop T."/>
            <person name="Goldson S."/>
            <person name="Dearden P."/>
        </authorList>
    </citation>
    <scope>NUCLEOTIDE SEQUENCE</scope>
    <source>
        <strain evidence="2">Irish</strain>
        <tissue evidence="2">Whole body</tissue>
    </source>
</reference>
<evidence type="ECO:0000313" key="3">
    <source>
        <dbReference type="Proteomes" id="UP001168990"/>
    </source>
</evidence>
<feature type="transmembrane region" description="Helical" evidence="1">
    <location>
        <begin position="238"/>
        <end position="262"/>
    </location>
</feature>
<comment type="caution">
    <text evidence="2">The sequence shown here is derived from an EMBL/GenBank/DDBJ whole genome shotgun (WGS) entry which is preliminary data.</text>
</comment>
<keyword evidence="1" id="KW-0472">Membrane</keyword>
<keyword evidence="1" id="KW-0812">Transmembrane</keyword>
<name>A0AA39F8A4_9HYME</name>
<protein>
    <submittedName>
        <fullName evidence="2">Uncharacterized protein</fullName>
    </submittedName>
</protein>
<gene>
    <name evidence="2" type="ORF">PV328_003358</name>
</gene>
<evidence type="ECO:0000313" key="2">
    <source>
        <dbReference type="EMBL" id="KAK0164781.1"/>
    </source>
</evidence>
<dbReference type="AlphaFoldDB" id="A0AA39F8A4"/>
<organism evidence="2 3">
    <name type="scientific">Microctonus aethiopoides</name>
    <dbReference type="NCBI Taxonomy" id="144406"/>
    <lineage>
        <taxon>Eukaryota</taxon>
        <taxon>Metazoa</taxon>
        <taxon>Ecdysozoa</taxon>
        <taxon>Arthropoda</taxon>
        <taxon>Hexapoda</taxon>
        <taxon>Insecta</taxon>
        <taxon>Pterygota</taxon>
        <taxon>Neoptera</taxon>
        <taxon>Endopterygota</taxon>
        <taxon>Hymenoptera</taxon>
        <taxon>Apocrita</taxon>
        <taxon>Ichneumonoidea</taxon>
        <taxon>Braconidae</taxon>
        <taxon>Euphorinae</taxon>
        <taxon>Microctonus</taxon>
    </lineage>
</organism>
<sequence length="266" mass="31280">MWKCFLVNLEDHKTFVVELGKAANEDDADLEMIRPDDVAQIQPLLEDDSKYKSLHSHIEHYNRRAAEIAKNKSKKLPNHVMVIKEVNVIEPRPYIADYRNNIKKFYAESRARRNMKKLGANSELNDADEYKEQTRPINSAFGMELNDNEESDDDYDYEALRAEYYQQLDDAIRNNLTFNYTQKSQPEYSPKDALKNIVELKNPKNCTKEELAQFGLKAFQCLVFDYNHAKTSSDVKKILWRTWTVIKIWIFIYICVAIPCWCQKGY</sequence>
<evidence type="ECO:0000256" key="1">
    <source>
        <dbReference type="SAM" id="Phobius"/>
    </source>
</evidence>
<keyword evidence="1" id="KW-1133">Transmembrane helix</keyword>
<dbReference type="EMBL" id="JAQQBS010001422">
    <property type="protein sequence ID" value="KAK0164781.1"/>
    <property type="molecule type" value="Genomic_DNA"/>
</dbReference>
<accession>A0AA39F8A4</accession>